<dbReference type="GO" id="GO:0071500">
    <property type="term" value="P:cellular response to nitrosative stress"/>
    <property type="evidence" value="ECO:0007669"/>
    <property type="project" value="TreeGrafter"/>
</dbReference>
<dbReference type="Proteomes" id="UP000751190">
    <property type="component" value="Unassembled WGS sequence"/>
</dbReference>
<proteinExistence type="inferred from homology"/>
<dbReference type="Gene3D" id="3.40.50.80">
    <property type="entry name" value="Nucleotide-binding domain of ferredoxin-NADP reductase (FNR) module"/>
    <property type="match status" value="1"/>
</dbReference>
<keyword evidence="10" id="KW-0813">Transport</keyword>
<evidence type="ECO:0000313" key="14">
    <source>
        <dbReference type="Proteomes" id="UP000751190"/>
    </source>
</evidence>
<comment type="similarity">
    <text evidence="1">In the C-terminal section; belongs to the flavoprotein pyridine nucleotide cytochrome reductase family.</text>
</comment>
<keyword evidence="5" id="KW-0479">Metal-binding</keyword>
<dbReference type="GO" id="GO:0005344">
    <property type="term" value="F:oxygen carrier activity"/>
    <property type="evidence" value="ECO:0007669"/>
    <property type="project" value="UniProtKB-KW"/>
</dbReference>
<reference evidence="13" key="1">
    <citation type="submission" date="2021-05" db="EMBL/GenBank/DDBJ databases">
        <title>The genome of the haptophyte Pavlova lutheri (Diacronema luteri, Pavlovales) - a model for lipid biosynthesis in eukaryotic algae.</title>
        <authorList>
            <person name="Hulatt C.J."/>
            <person name="Posewitz M.C."/>
        </authorList>
    </citation>
    <scope>NUCLEOTIDE SEQUENCE</scope>
    <source>
        <strain evidence="13">NIVA-4/92</strain>
    </source>
</reference>
<dbReference type="EC" id="1.14.12.17" evidence="2"/>
<sequence>MSSPTPPPAPPPLSHESIEIVKSTAPIMREHGYAITTCMYKDMFAKCPHIRGMFNLSHQVGEGALFDVPGGRAEQPMSLAAAVAAYAENIDNLAALGPAVETIAHKHVSLNVLPEHYPTVGAHLIGAVATVLGDAVTPEIAAAWTEAYGFLAHVFITRENALRDELAAREGGFDGWKPFVVAHKSKANASGSMVSLVLKPADGSAAPRFAGGQYLSVRCDPGTGMTTRNYSLCGEPDGVALRITVKRSAAPKLAEVGSVSAHLHDAVAVGDTLDVGIPAGTFSFDQALADTAPTVLVAGGVGLTALVGMLHQAKAPKAPLHYVGFFESEAEAALADVVKGRCAALAGAAHTQHCATPVSAALLADAAGGAAAARGATFYFCGSPSFTKAVRRALDELGVPKAQQRYENFGPSLFDNGTAA</sequence>
<dbReference type="PROSITE" id="PS01033">
    <property type="entry name" value="GLOBIN"/>
    <property type="match status" value="1"/>
</dbReference>
<dbReference type="SUPFAM" id="SSF63380">
    <property type="entry name" value="Riboflavin synthase domain-like"/>
    <property type="match status" value="1"/>
</dbReference>
<dbReference type="PROSITE" id="PS51384">
    <property type="entry name" value="FAD_FR"/>
    <property type="match status" value="1"/>
</dbReference>
<keyword evidence="10" id="KW-0561">Oxygen transport</keyword>
<dbReference type="GO" id="GO:0046872">
    <property type="term" value="F:metal ion binding"/>
    <property type="evidence" value="ECO:0007669"/>
    <property type="project" value="UniProtKB-KW"/>
</dbReference>
<dbReference type="InterPro" id="IPR012292">
    <property type="entry name" value="Globin/Proto"/>
</dbReference>
<gene>
    <name evidence="13" type="ORF">KFE25_004815</name>
</gene>
<comment type="catalytic activity">
    <reaction evidence="9">
        <text>2 nitric oxide + NADPH + 2 O2 = 2 nitrate + NADP(+) + H(+)</text>
        <dbReference type="Rhea" id="RHEA:19465"/>
        <dbReference type="ChEBI" id="CHEBI:15378"/>
        <dbReference type="ChEBI" id="CHEBI:15379"/>
        <dbReference type="ChEBI" id="CHEBI:16480"/>
        <dbReference type="ChEBI" id="CHEBI:17632"/>
        <dbReference type="ChEBI" id="CHEBI:57783"/>
        <dbReference type="ChEBI" id="CHEBI:58349"/>
        <dbReference type="EC" id="1.14.12.17"/>
    </reaction>
</comment>
<dbReference type="FunFam" id="1.10.490.10:FF:000003">
    <property type="entry name" value="Flavohemoprotein"/>
    <property type="match status" value="1"/>
</dbReference>
<dbReference type="InterPro" id="IPR017938">
    <property type="entry name" value="Riboflavin_synthase-like_b-brl"/>
</dbReference>
<evidence type="ECO:0000256" key="6">
    <source>
        <dbReference type="ARBA" id="ARBA00023004"/>
    </source>
</evidence>
<organism evidence="13 14">
    <name type="scientific">Diacronema lutheri</name>
    <name type="common">Unicellular marine alga</name>
    <name type="synonym">Monochrysis lutheri</name>
    <dbReference type="NCBI Taxonomy" id="2081491"/>
    <lineage>
        <taxon>Eukaryota</taxon>
        <taxon>Haptista</taxon>
        <taxon>Haptophyta</taxon>
        <taxon>Pavlovophyceae</taxon>
        <taxon>Pavlovales</taxon>
        <taxon>Pavlovaceae</taxon>
        <taxon>Diacronema</taxon>
    </lineage>
</organism>
<dbReference type="GO" id="GO:0019825">
    <property type="term" value="F:oxygen binding"/>
    <property type="evidence" value="ECO:0007669"/>
    <property type="project" value="InterPro"/>
</dbReference>
<evidence type="ECO:0000256" key="2">
    <source>
        <dbReference type="ARBA" id="ARBA00012229"/>
    </source>
</evidence>
<dbReference type="CDD" id="cd08922">
    <property type="entry name" value="FHb-globin"/>
    <property type="match status" value="1"/>
</dbReference>
<dbReference type="Pfam" id="PF00042">
    <property type="entry name" value="Globin"/>
    <property type="match status" value="1"/>
</dbReference>
<comment type="similarity">
    <text evidence="10">Belongs to the globin family.</text>
</comment>
<keyword evidence="14" id="KW-1185">Reference proteome</keyword>
<evidence type="ECO:0000313" key="13">
    <source>
        <dbReference type="EMBL" id="KAG8463304.1"/>
    </source>
</evidence>
<name>A0A8J5XEW7_DIALT</name>
<evidence type="ECO:0000256" key="5">
    <source>
        <dbReference type="ARBA" id="ARBA00022723"/>
    </source>
</evidence>
<evidence type="ECO:0000256" key="4">
    <source>
        <dbReference type="ARBA" id="ARBA00022617"/>
    </source>
</evidence>
<accession>A0A8J5XEW7</accession>
<dbReference type="InterPro" id="IPR017927">
    <property type="entry name" value="FAD-bd_FR_type"/>
</dbReference>
<dbReference type="PANTHER" id="PTHR43396">
    <property type="entry name" value="FLAVOHEMOPROTEIN"/>
    <property type="match status" value="1"/>
</dbReference>
<evidence type="ECO:0000256" key="3">
    <source>
        <dbReference type="ARBA" id="ARBA00022575"/>
    </source>
</evidence>
<dbReference type="InterPro" id="IPR000971">
    <property type="entry name" value="Globin"/>
</dbReference>
<dbReference type="GO" id="GO:0020037">
    <property type="term" value="F:heme binding"/>
    <property type="evidence" value="ECO:0007669"/>
    <property type="project" value="InterPro"/>
</dbReference>
<dbReference type="AlphaFoldDB" id="A0A8J5XEW7"/>
<evidence type="ECO:0000256" key="8">
    <source>
        <dbReference type="ARBA" id="ARBA00048649"/>
    </source>
</evidence>
<keyword evidence="3" id="KW-0216">Detoxification</keyword>
<evidence type="ECO:0000256" key="1">
    <source>
        <dbReference type="ARBA" id="ARBA00006401"/>
    </source>
</evidence>
<dbReference type="EMBL" id="JAGTXO010000016">
    <property type="protein sequence ID" value="KAG8463304.1"/>
    <property type="molecule type" value="Genomic_DNA"/>
</dbReference>
<evidence type="ECO:0000256" key="10">
    <source>
        <dbReference type="RuleBase" id="RU000356"/>
    </source>
</evidence>
<evidence type="ECO:0000256" key="7">
    <source>
        <dbReference type="ARBA" id="ARBA00023027"/>
    </source>
</evidence>
<dbReference type="GO" id="GO:0071949">
    <property type="term" value="F:FAD binding"/>
    <property type="evidence" value="ECO:0007669"/>
    <property type="project" value="TreeGrafter"/>
</dbReference>
<dbReference type="GO" id="GO:0008941">
    <property type="term" value="F:nitric oxide dioxygenase NAD(P)H activity"/>
    <property type="evidence" value="ECO:0007669"/>
    <property type="project" value="UniProtKB-EC"/>
</dbReference>
<dbReference type="GO" id="GO:0009636">
    <property type="term" value="P:response to toxic substance"/>
    <property type="evidence" value="ECO:0007669"/>
    <property type="project" value="UniProtKB-KW"/>
</dbReference>
<feature type="domain" description="Globin" evidence="11">
    <location>
        <begin position="12"/>
        <end position="160"/>
    </location>
</feature>
<comment type="caution">
    <text evidence="13">The sequence shown here is derived from an EMBL/GenBank/DDBJ whole genome shotgun (WGS) entry which is preliminary data.</text>
</comment>
<evidence type="ECO:0000259" key="11">
    <source>
        <dbReference type="PROSITE" id="PS01033"/>
    </source>
</evidence>
<feature type="domain" description="FAD-binding FR-type" evidence="12">
    <location>
        <begin position="174"/>
        <end position="285"/>
    </location>
</feature>
<dbReference type="PANTHER" id="PTHR43396:SF3">
    <property type="entry name" value="FLAVOHEMOPROTEIN"/>
    <property type="match status" value="1"/>
</dbReference>
<protein>
    <recommendedName>
        <fullName evidence="2">nitric oxide dioxygenase</fullName>
        <ecNumber evidence="2">1.14.12.17</ecNumber>
    </recommendedName>
</protein>
<evidence type="ECO:0000259" key="12">
    <source>
        <dbReference type="PROSITE" id="PS51384"/>
    </source>
</evidence>
<dbReference type="Gene3D" id="1.10.490.10">
    <property type="entry name" value="Globins"/>
    <property type="match status" value="1"/>
</dbReference>
<dbReference type="OMA" id="ADIHYEV"/>
<keyword evidence="4 10" id="KW-0349">Heme</keyword>
<keyword evidence="6" id="KW-0408">Iron</keyword>
<dbReference type="Gene3D" id="2.40.30.10">
    <property type="entry name" value="Translation factors"/>
    <property type="match status" value="1"/>
</dbReference>
<dbReference type="OrthoDB" id="436496at2759"/>
<dbReference type="InterPro" id="IPR009050">
    <property type="entry name" value="Globin-like_sf"/>
</dbReference>
<dbReference type="InterPro" id="IPR039261">
    <property type="entry name" value="FNR_nucleotide-bd"/>
</dbReference>
<dbReference type="GO" id="GO:0046210">
    <property type="term" value="P:nitric oxide catabolic process"/>
    <property type="evidence" value="ECO:0007669"/>
    <property type="project" value="TreeGrafter"/>
</dbReference>
<dbReference type="SUPFAM" id="SSF52343">
    <property type="entry name" value="Ferredoxin reductase-like, C-terminal NADP-linked domain"/>
    <property type="match status" value="1"/>
</dbReference>
<comment type="catalytic activity">
    <reaction evidence="8">
        <text>2 nitric oxide + NADH + 2 O2 = 2 nitrate + NAD(+) + H(+)</text>
        <dbReference type="Rhea" id="RHEA:19469"/>
        <dbReference type="ChEBI" id="CHEBI:15378"/>
        <dbReference type="ChEBI" id="CHEBI:15379"/>
        <dbReference type="ChEBI" id="CHEBI:16480"/>
        <dbReference type="ChEBI" id="CHEBI:17632"/>
        <dbReference type="ChEBI" id="CHEBI:57540"/>
        <dbReference type="ChEBI" id="CHEBI:57945"/>
        <dbReference type="EC" id="1.14.12.17"/>
    </reaction>
</comment>
<evidence type="ECO:0000256" key="9">
    <source>
        <dbReference type="ARBA" id="ARBA00049433"/>
    </source>
</evidence>
<keyword evidence="7" id="KW-0520">NAD</keyword>
<dbReference type="SUPFAM" id="SSF46458">
    <property type="entry name" value="Globin-like"/>
    <property type="match status" value="1"/>
</dbReference>